<dbReference type="OrthoDB" id="2690684at2759"/>
<organism evidence="1">
    <name type="scientific">Athelia psychrophila</name>
    <dbReference type="NCBI Taxonomy" id="1759441"/>
    <lineage>
        <taxon>Eukaryota</taxon>
        <taxon>Fungi</taxon>
        <taxon>Dikarya</taxon>
        <taxon>Basidiomycota</taxon>
        <taxon>Agaricomycotina</taxon>
        <taxon>Agaricomycetes</taxon>
        <taxon>Agaricomycetidae</taxon>
        <taxon>Atheliales</taxon>
        <taxon>Atheliaceae</taxon>
        <taxon>Athelia</taxon>
    </lineage>
</organism>
<name>A0A165Y4C4_9AGAM</name>
<dbReference type="STRING" id="436010.A0A165Y4C4"/>
<protein>
    <submittedName>
        <fullName evidence="1">Uncharacterized protein</fullName>
    </submittedName>
</protein>
<reference evidence="1" key="1">
    <citation type="journal article" date="2016" name="Mol. Biol. Evol.">
        <title>Comparative Genomics of Early-Diverging Mushroom-Forming Fungi Provides Insights into the Origins of Lignocellulose Decay Capabilities.</title>
        <authorList>
            <person name="Nagy L.G."/>
            <person name="Riley R."/>
            <person name="Tritt A."/>
            <person name="Adam C."/>
            <person name="Daum C."/>
            <person name="Floudas D."/>
            <person name="Sun H."/>
            <person name="Yadav J.S."/>
            <person name="Pangilinan J."/>
            <person name="Larsson K.H."/>
            <person name="Matsuura K."/>
            <person name="Barry K."/>
            <person name="Labutti K."/>
            <person name="Kuo R."/>
            <person name="Ohm R.A."/>
            <person name="Bhattacharya S.S."/>
            <person name="Shirouzu T."/>
            <person name="Yoshinaga Y."/>
            <person name="Martin F.M."/>
            <person name="Grigoriev I.V."/>
            <person name="Hibbett D.S."/>
        </authorList>
    </citation>
    <scope>NUCLEOTIDE SEQUENCE [LARGE SCALE GENOMIC DNA]</scope>
    <source>
        <strain evidence="1">CBS 109695</strain>
    </source>
</reference>
<evidence type="ECO:0000313" key="1">
    <source>
        <dbReference type="EMBL" id="KZP09194.1"/>
    </source>
</evidence>
<proteinExistence type="predicted"/>
<dbReference type="AlphaFoldDB" id="A0A165Y4C4"/>
<gene>
    <name evidence="1" type="ORF">FIBSPDRAFT_900659</name>
</gene>
<dbReference type="EMBL" id="KV417705">
    <property type="protein sequence ID" value="KZP09194.1"/>
    <property type="molecule type" value="Genomic_DNA"/>
</dbReference>
<sequence>MGHVRPYIVQWNKEELTIFTYKVTKDLFAKFLQEQLTKLEAFVKTEVLLGISRDDLGINCRIKNDMDDGDLQTHGRGAFLHKATLSLDNQDSHKFQRALAGVESNRGPVWKVKGALHWDKSKSTAWLLCINIAWKLTYCLMHSLGGLAGRAAEEVFWGKEWTTDYMSTSLKSWFNTGLGIPMGIWIHVTADANSIPKLSSSTPEARFNTIPHQMNPGLTKAKLKTAIKEETPGSAAQHIKLTHKGVPQDPGTNYTWESIVQSKSLTGGYLCYFPVPGVLPSGCTAGITTQKVDVQDIPSNMDGDGNTIWDAMLNKQQTVLLPNAAVATTPGVLNEKTLLLFYCAYGIHDFLAQYSPEECLSLSSVTHFKGASKPRQLKRLSAVVADTCIQDCDMVLKMALAIQRLIVQSDPSSKHKPQIFMVPALATSKAIYSAFEVKFLICCIRAIKRDSQTMTFNVAQLQALEYLCACLKETPALYSKKRTVLVMCLALHALYFPEDSTLLAQDIFLSLFLSFLAFLMLQPQGGYRTIWDISPILSKAQFSMWLQASRHLQQSLEEHIKNLATDPEQTPWFLNLINIGHSTAKKFCAEGLQEDNLSTFANVPYIVQWNKEELTIFTYKVTKDLFAKFLQEQLTKLEAFVKTEVLLGISRDDLGINCRIKNDMDDGDLQTHGRGAFLHKATLSLDNQDSHKFQRALAGVESNRGPVWKVKGALHWDKSKSTAWLLCINIAWKLTYCLMHSLGGLAGRAAEEVFWGKEWTTDYMSTSLKSWFNTGLGIPMGIWMYRHLATALQQRYIQYIQHLQPEDIQAMADAQAGRTENTSEVHYTVAKKQ</sequence>
<accession>A0A165Y4C4</accession>